<dbReference type="Gene3D" id="3.30.10.20">
    <property type="match status" value="2"/>
</dbReference>
<dbReference type="KEGG" id="tpg:TPEGAU_0307"/>
<evidence type="ECO:0000256" key="1">
    <source>
        <dbReference type="SAM" id="MobiDB-lite"/>
    </source>
</evidence>
<feature type="domain" description="PASTA" evidence="3">
    <location>
        <begin position="41"/>
        <end position="107"/>
    </location>
</feature>
<dbReference type="PROSITE" id="PS51178">
    <property type="entry name" value="PASTA"/>
    <property type="match status" value="1"/>
</dbReference>
<feature type="transmembrane region" description="Helical" evidence="2">
    <location>
        <begin position="12"/>
        <end position="39"/>
    </location>
</feature>
<accession>A0AAU8PRQ9</accession>
<organism evidence="4 5">
    <name type="scientific">Treponema pallidum subsp. pertenue (strain Gauthier)</name>
    <dbReference type="NCBI Taxonomy" id="491080"/>
    <lineage>
        <taxon>Bacteria</taxon>
        <taxon>Pseudomonadati</taxon>
        <taxon>Spirochaetota</taxon>
        <taxon>Spirochaetia</taxon>
        <taxon>Spirochaetales</taxon>
        <taxon>Treponemataceae</taxon>
        <taxon>Treponema</taxon>
    </lineage>
</organism>
<evidence type="ECO:0000313" key="5">
    <source>
        <dbReference type="Proteomes" id="UP000008192"/>
    </source>
</evidence>
<keyword evidence="2" id="KW-0472">Membrane</keyword>
<proteinExistence type="predicted"/>
<evidence type="ECO:0000256" key="2">
    <source>
        <dbReference type="SAM" id="Phobius"/>
    </source>
</evidence>
<evidence type="ECO:0000259" key="3">
    <source>
        <dbReference type="PROSITE" id="PS51178"/>
    </source>
</evidence>
<keyword evidence="2" id="KW-0812">Transmembrane</keyword>
<keyword evidence="2" id="KW-1133">Transmembrane helix</keyword>
<feature type="compositionally biased region" description="Basic and acidic residues" evidence="1">
    <location>
        <begin position="221"/>
        <end position="230"/>
    </location>
</feature>
<dbReference type="CDD" id="cd06577">
    <property type="entry name" value="PASTA_pknB"/>
    <property type="match status" value="2"/>
</dbReference>
<dbReference type="InterPro" id="IPR005543">
    <property type="entry name" value="PASTA_dom"/>
</dbReference>
<sequence>MEGWRRCMDDGPLRVVVLTSFVILVVVCAVALCTFFVFLKSPDQVMTPHIVGKDFVSAAIEMQAKELYPRVQLRFSTREKPGVVLEQNPPAGAIVKAGRYVDLVVSQQAVTTHVEDYRGLQVEEAVARIAAAEVERRISVKTPHLYRFSTGAAGTILEQDPAPGAVLSADVELRFVVSKGSEREQTTVPLLVGYSLPELYRVMAQTALTLQFTVSPPSPSGERKDGEARGRTRANAQDYARVSAQDHDPGSRVEAFRAMQVQVLFPERGEAHEIYGILALDLPRYPYPMSCVLDVQYPGGVRTALAMFQHPGGRFTIPYGLPAGATLFLTVGGKELFSGEVGALPHAGS</sequence>
<name>A0AAU8PRQ9_TREPG</name>
<evidence type="ECO:0000313" key="4">
    <source>
        <dbReference type="EMBL" id="AEZ59562.1"/>
    </source>
</evidence>
<dbReference type="AlphaFoldDB" id="A0AAU8PRQ9"/>
<dbReference type="SMART" id="SM00740">
    <property type="entry name" value="PASTA"/>
    <property type="match status" value="2"/>
</dbReference>
<dbReference type="EMBL" id="CP002376">
    <property type="protein sequence ID" value="AEZ59562.1"/>
    <property type="molecule type" value="Genomic_DNA"/>
</dbReference>
<gene>
    <name evidence="4" type="ordered locus">TPEGAU_0307</name>
</gene>
<protein>
    <submittedName>
        <fullName evidence="4">PASTA domain protein</fullName>
    </submittedName>
</protein>
<reference evidence="5" key="1">
    <citation type="journal article" date="2012" name="PLoS Negl. Trop. Dis.">
        <title>Whole genome sequences of three Treponema pallidum ssp. pertenue strains: yaws and syphilis treponemes differ in less than 0.2% of the genome sequence.</title>
        <authorList>
            <person name="Cejkova D."/>
            <person name="Zobanikova M."/>
            <person name="Chen L."/>
            <person name="Pospisilova P."/>
            <person name="Strouhal M."/>
            <person name="Qin X."/>
            <person name="Mikalova L."/>
            <person name="Norris S.J."/>
            <person name="Muzny D.M."/>
            <person name="Gibbs R.A."/>
            <person name="Fulton L.L."/>
            <person name="Sodergren E."/>
            <person name="Weinstock G.M."/>
            <person name="Smajs D."/>
        </authorList>
    </citation>
    <scope>NUCLEOTIDE SEQUENCE [LARGE SCALE GENOMIC DNA]</scope>
    <source>
        <strain evidence="5">Gauthier</strain>
    </source>
</reference>
<dbReference type="Pfam" id="PF03793">
    <property type="entry name" value="PASTA"/>
    <property type="match status" value="2"/>
</dbReference>
<dbReference type="Proteomes" id="UP000008192">
    <property type="component" value="Chromosome"/>
</dbReference>
<feature type="region of interest" description="Disordered" evidence="1">
    <location>
        <begin position="213"/>
        <end position="234"/>
    </location>
</feature>